<dbReference type="NCBIfam" id="NF007468">
    <property type="entry name" value="PRK10049.1"/>
    <property type="match status" value="1"/>
</dbReference>
<evidence type="ECO:0000259" key="2">
    <source>
        <dbReference type="Pfam" id="PF21197"/>
    </source>
</evidence>
<dbReference type="Gene3D" id="1.25.40.10">
    <property type="entry name" value="Tetratricopeptide repeat domain"/>
    <property type="match status" value="1"/>
</dbReference>
<proteinExistence type="predicted"/>
<dbReference type="Proteomes" id="UP000031535">
    <property type="component" value="Unassembled WGS sequence"/>
</dbReference>
<comment type="caution">
    <text evidence="4">The sequence shown here is derived from an EMBL/GenBank/DDBJ whole genome shotgun (WGS) entry which is preliminary data.</text>
</comment>
<protein>
    <submittedName>
        <fullName evidence="4">Biofilm PGA outer membrane secretin PgaA</fullName>
    </submittedName>
</protein>
<dbReference type="InterPro" id="IPR023870">
    <property type="entry name" value="PGA_export_porin_PgaA"/>
</dbReference>
<dbReference type="Pfam" id="PF21197">
    <property type="entry name" value="PgaA_barrel"/>
    <property type="match status" value="1"/>
</dbReference>
<evidence type="ECO:0000256" key="1">
    <source>
        <dbReference type="PROSITE-ProRule" id="PRU00339"/>
    </source>
</evidence>
<feature type="repeat" description="TPR" evidence="1">
    <location>
        <begin position="121"/>
        <end position="154"/>
    </location>
</feature>
<dbReference type="NCBIfam" id="TIGR03939">
    <property type="entry name" value="PGA_TPR_OMP"/>
    <property type="match status" value="1"/>
</dbReference>
<dbReference type="SUPFAM" id="SSF48452">
    <property type="entry name" value="TPR-like"/>
    <property type="match status" value="1"/>
</dbReference>
<dbReference type="PATRIC" id="fig|226910.6.peg.5615"/>
<evidence type="ECO:0000313" key="3">
    <source>
        <dbReference type="EMBL" id="KIH80508.1"/>
    </source>
</evidence>
<dbReference type="InterPro" id="IPR011990">
    <property type="entry name" value="TPR-like_helical_dom_sf"/>
</dbReference>
<dbReference type="InterPro" id="IPR049003">
    <property type="entry name" value="PgaA_barrel"/>
</dbReference>
<dbReference type="PROSITE" id="PS50005">
    <property type="entry name" value="TPR"/>
    <property type="match status" value="1"/>
</dbReference>
<gene>
    <name evidence="4" type="ORF">UCMB321_5628</name>
    <name evidence="3" type="ORF">UCMB321_5717</name>
</gene>
<dbReference type="Pfam" id="PF14559">
    <property type="entry name" value="TPR_19"/>
    <property type="match status" value="1"/>
</dbReference>
<evidence type="ECO:0000313" key="5">
    <source>
        <dbReference type="Proteomes" id="UP000031535"/>
    </source>
</evidence>
<dbReference type="STRING" id="226910.UCMB321_5628"/>
<dbReference type="SMART" id="SM00028">
    <property type="entry name" value="TPR"/>
    <property type="match status" value="3"/>
</dbReference>
<dbReference type="GO" id="GO:1901515">
    <property type="term" value="F:poly-beta-1,6-N-acetyl-D-glucosamine transmembrane transporter activity"/>
    <property type="evidence" value="ECO:0007669"/>
    <property type="project" value="InterPro"/>
</dbReference>
<name>A0A0C2I654_9PSED</name>
<dbReference type="EMBL" id="JXDG01000112">
    <property type="protein sequence ID" value="KIH80508.1"/>
    <property type="molecule type" value="Genomic_DNA"/>
</dbReference>
<keyword evidence="5" id="KW-1185">Reference proteome</keyword>
<reference evidence="4 5" key="1">
    <citation type="submission" date="2015-01" db="EMBL/GenBank/DDBJ databases">
        <title>Complete genome of Pseudomonas batumici UCM B-321 producer of the batumin antibiotic with strong antistaphilococcal and potential anticancer activity.</title>
        <authorList>
            <person name="Klochko V.V."/>
            <person name="Zelena L.B."/>
            <person name="Elena K.A."/>
            <person name="Reva O.N."/>
        </authorList>
    </citation>
    <scope>NUCLEOTIDE SEQUENCE [LARGE SCALE GENOMIC DNA]</scope>
    <source>
        <strain evidence="4 5">UCM B-321</strain>
    </source>
</reference>
<feature type="domain" description="PgaA membrane beta barrel" evidence="2">
    <location>
        <begin position="547"/>
        <end position="848"/>
    </location>
</feature>
<keyword evidence="1" id="KW-0802">TPR repeat</keyword>
<evidence type="ECO:0000313" key="4">
    <source>
        <dbReference type="EMBL" id="KIH80597.1"/>
    </source>
</evidence>
<accession>A0A0C2I654</accession>
<sequence length="848" mass="94490">MLSFWIRQEHWTPAITGEMDDMPRNALFCLGGRLHPLLGVALCSQLLWPLNALADTAYDQLIRQARDGSYTPALVHLRQLPAAQQSTGQISDHLLIASWAGLDAEVVSVYETQGAQRTLPTQALSAVAHAYRNLKRWNDAERLYRLALQRDPQNADLQLGLAVTEADGGDPQDAVRRAREQVARQPNDPARRMALGYALTRSGANNEALFEYDQAFVRASDKPEVIREYLFALERVRMPEPALRLAQRYPGLIDAAATRRLEGELAAERVRLAELPTRSETERFVIADRALADYDHLLASAAADPQAHDDGVRWRIDRLGALKARARNAQVVAEYQALLDEGVTIPVYALRWVAAAYLGVRQPEQAVVLYRQVLASPEADPANRVEDTSALAYALVETDQPDAARTVADDLAKEVPPRHFLKGGPDGVANDEWVDARQLAAQMGLHDGALPTSEKNLEELAVRAPGAVGMRAAEADMYLARDWPRRAEALNKETESAVPRDLSLEISQGNTALALQEWRQLDVLTDDVSQRFPESPRVQRLERLRDVHDMAELRVEAYTGKSFGGGNGTDPGVVTGTRDYGIESVLYSPPINENWRLFAGAGYAFARFSEGDARRRWQRLGAEYRARDMTLEAEVSNQSFGYGDRLGARLAAAFDIDDHWQYGASLERLAAATPLRALKHDITADSASGFLRWRANESREWKLAVTPSHFSDGNNRTEVLLTGREGIYSTAHVHVDLGLEVSASHNSENQDVPYFNPKSDFSVLPTVNVDHVLYRRYETQWSQQFQVGAGSYSQRDFSTGAIALLGYGQKVSWNDVLEVGANLSWISRPYDGNRERDVRLLVDLTYRF</sequence>
<dbReference type="AlphaFoldDB" id="A0A0C2I654"/>
<organism evidence="4 5">
    <name type="scientific">Pseudomonas batumici</name>
    <dbReference type="NCBI Taxonomy" id="226910"/>
    <lineage>
        <taxon>Bacteria</taxon>
        <taxon>Pseudomonadati</taxon>
        <taxon>Pseudomonadota</taxon>
        <taxon>Gammaproteobacteria</taxon>
        <taxon>Pseudomonadales</taxon>
        <taxon>Pseudomonadaceae</taxon>
        <taxon>Pseudomonas</taxon>
    </lineage>
</organism>
<dbReference type="EMBL" id="JXDG01000082">
    <property type="protein sequence ID" value="KIH80597.1"/>
    <property type="molecule type" value="Genomic_DNA"/>
</dbReference>
<dbReference type="InterPro" id="IPR019734">
    <property type="entry name" value="TPR_rpt"/>
</dbReference>